<name>A0A7R9ZN23_9STRA</name>
<dbReference type="InterPro" id="IPR013989">
    <property type="entry name" value="Dev_and_cell_death_domain"/>
</dbReference>
<protein>
    <recommendedName>
        <fullName evidence="1">DCD domain-containing protein</fullName>
    </recommendedName>
</protein>
<reference evidence="2" key="1">
    <citation type="submission" date="2021-01" db="EMBL/GenBank/DDBJ databases">
        <authorList>
            <person name="Corre E."/>
            <person name="Pelletier E."/>
            <person name="Niang G."/>
            <person name="Scheremetjew M."/>
            <person name="Finn R."/>
            <person name="Kale V."/>
            <person name="Holt S."/>
            <person name="Cochrane G."/>
            <person name="Meng A."/>
            <person name="Brown T."/>
            <person name="Cohen L."/>
        </authorList>
    </citation>
    <scope>NUCLEOTIDE SEQUENCE</scope>
    <source>
        <strain evidence="2">CCMP3328</strain>
    </source>
</reference>
<accession>A0A7R9ZN23</accession>
<dbReference type="SMART" id="SM00767">
    <property type="entry name" value="DCD"/>
    <property type="match status" value="1"/>
</dbReference>
<dbReference type="PROSITE" id="PS51222">
    <property type="entry name" value="DCD"/>
    <property type="match status" value="1"/>
</dbReference>
<proteinExistence type="predicted"/>
<dbReference type="GO" id="GO:0034976">
    <property type="term" value="P:response to endoplasmic reticulum stress"/>
    <property type="evidence" value="ECO:0007669"/>
    <property type="project" value="InterPro"/>
</dbReference>
<dbReference type="Pfam" id="PF10539">
    <property type="entry name" value="Dev_Cell_Death"/>
    <property type="match status" value="1"/>
</dbReference>
<dbReference type="PANTHER" id="PTHR46034:SF7">
    <property type="entry name" value="INFLUENZA VIRUS NS1A-BINDING PROTEIN"/>
    <property type="match status" value="1"/>
</dbReference>
<sequence>MDELLTDFRCPRPDEESWPVMPGPGFIFGCSSDTMDECLGRGLFGLPAHMKASASSIVPGSTIFLFNVTDRLLFGIFEARTPAIMNMEPTAFSKNPKATSSPFPVQIRIRVSLECPPLEDTDPILSDILRSRGSGRIGPLTFAQTEAIATMLASQCGALQYMTEYRRGAKDGIGVIAPPIALPPRSIPK</sequence>
<organism evidence="2">
    <name type="scientific">Craspedostauros australis</name>
    <dbReference type="NCBI Taxonomy" id="1486917"/>
    <lineage>
        <taxon>Eukaryota</taxon>
        <taxon>Sar</taxon>
        <taxon>Stramenopiles</taxon>
        <taxon>Ochrophyta</taxon>
        <taxon>Bacillariophyta</taxon>
        <taxon>Bacillariophyceae</taxon>
        <taxon>Bacillariophycidae</taxon>
        <taxon>Naviculales</taxon>
        <taxon>Naviculaceae</taxon>
        <taxon>Craspedostauros</taxon>
    </lineage>
</organism>
<dbReference type="PANTHER" id="PTHR46034">
    <property type="match status" value="1"/>
</dbReference>
<evidence type="ECO:0000313" key="2">
    <source>
        <dbReference type="EMBL" id="CAD8338116.1"/>
    </source>
</evidence>
<gene>
    <name evidence="2" type="ORF">CAUS1442_LOCUS10244</name>
</gene>
<feature type="domain" description="DCD" evidence="1">
    <location>
        <begin position="21"/>
        <end position="154"/>
    </location>
</feature>
<dbReference type="EMBL" id="HBEF01016398">
    <property type="protein sequence ID" value="CAD8338116.1"/>
    <property type="molecule type" value="Transcribed_RNA"/>
</dbReference>
<evidence type="ECO:0000259" key="1">
    <source>
        <dbReference type="PROSITE" id="PS51222"/>
    </source>
</evidence>
<dbReference type="AlphaFoldDB" id="A0A7R9ZN23"/>
<dbReference type="InterPro" id="IPR044832">
    <property type="entry name" value="NRP-like"/>
</dbReference>